<dbReference type="AlphaFoldDB" id="A0AAW1HY96"/>
<gene>
    <name evidence="13" type="ORF">RND81_10G021300</name>
</gene>
<keyword evidence="9" id="KW-0460">Magnesium</keyword>
<dbReference type="GO" id="GO:0006096">
    <property type="term" value="P:glycolytic process"/>
    <property type="evidence" value="ECO:0007669"/>
    <property type="project" value="InterPro"/>
</dbReference>
<dbReference type="InterPro" id="IPR001576">
    <property type="entry name" value="Phosphoglycerate_kinase"/>
</dbReference>
<dbReference type="SUPFAM" id="SSF53748">
    <property type="entry name" value="Phosphoglycerate kinase"/>
    <property type="match status" value="1"/>
</dbReference>
<accession>A0AAW1HY96</accession>
<dbReference type="PANTHER" id="PTHR11406:SF27">
    <property type="entry name" value="PHOSPHOGLYCERATE KINASE 3, CYTOSOLIC"/>
    <property type="match status" value="1"/>
</dbReference>
<dbReference type="GO" id="GO:0005829">
    <property type="term" value="C:cytosol"/>
    <property type="evidence" value="ECO:0007669"/>
    <property type="project" value="TreeGrafter"/>
</dbReference>
<comment type="catalytic activity">
    <reaction evidence="1 11">
        <text>(2R)-3-phosphoglycerate + ATP = (2R)-3-phospho-glyceroyl phosphate + ADP</text>
        <dbReference type="Rhea" id="RHEA:14801"/>
        <dbReference type="ChEBI" id="CHEBI:30616"/>
        <dbReference type="ChEBI" id="CHEBI:57604"/>
        <dbReference type="ChEBI" id="CHEBI:58272"/>
        <dbReference type="ChEBI" id="CHEBI:456216"/>
        <dbReference type="EC" id="2.7.2.3"/>
    </reaction>
</comment>
<dbReference type="PIRSF" id="PIRSF000724">
    <property type="entry name" value="Pgk"/>
    <property type="match status" value="1"/>
</dbReference>
<dbReference type="Pfam" id="PF00162">
    <property type="entry name" value="PGK"/>
    <property type="match status" value="1"/>
</dbReference>
<dbReference type="Gene3D" id="3.40.50.1260">
    <property type="entry name" value="Phosphoglycerate kinase, N-terminal domain"/>
    <property type="match status" value="2"/>
</dbReference>
<sequence>MAIKRSVSILKEVDLNGKHMFVRVNLNVSLDDNCNITDDAQIRATIPIIKYLTGHGSKVILSSHLGRPKGVTPKYNLKPLALRLSELLGVEVKMANDCIGGKVEKSVDDFPGGGVLLLENVRFHEEEEKNDPEFAKAHASTEGVTKYLKPYVAGYLLQKELDYLVAVLSNPKKPFAAIVGGSTVSSMIAVIESLIAKVDMLLLGGSMIFTFYKAQGYSVGSLLVEEDMLELENSLVEKAKAKGVSLVLPTDVVIADTFAADAESKIVQASAIPNGWMGLDIGPDSTKNYSKSLDKTQTIIWNGPMGASEFEKFTEGTEVIAKKLAELSGKGVTTIIVGGETVSAVKKVSLADMMSHMSAGGDASLELLEGKPLPGVLALDDA</sequence>
<evidence type="ECO:0000256" key="3">
    <source>
        <dbReference type="ARBA" id="ARBA00008982"/>
    </source>
</evidence>
<comment type="subunit">
    <text evidence="12">Monomer.</text>
</comment>
<evidence type="ECO:0000256" key="7">
    <source>
        <dbReference type="ARBA" id="ARBA00022777"/>
    </source>
</evidence>
<dbReference type="GO" id="GO:0006094">
    <property type="term" value="P:gluconeogenesis"/>
    <property type="evidence" value="ECO:0007669"/>
    <property type="project" value="TreeGrafter"/>
</dbReference>
<evidence type="ECO:0000256" key="9">
    <source>
        <dbReference type="ARBA" id="ARBA00022842"/>
    </source>
</evidence>
<reference evidence="13" key="1">
    <citation type="submission" date="2024-03" db="EMBL/GenBank/DDBJ databases">
        <title>WGS assembly of Saponaria officinalis var. Norfolk2.</title>
        <authorList>
            <person name="Jenkins J."/>
            <person name="Shu S."/>
            <person name="Grimwood J."/>
            <person name="Barry K."/>
            <person name="Goodstein D."/>
            <person name="Schmutz J."/>
            <person name="Leebens-Mack J."/>
            <person name="Osbourn A."/>
        </authorList>
    </citation>
    <scope>NUCLEOTIDE SEQUENCE [LARGE SCALE GENOMIC DNA]</scope>
    <source>
        <strain evidence="13">JIC</strain>
    </source>
</reference>
<keyword evidence="5 11" id="KW-0808">Transferase</keyword>
<dbReference type="GO" id="GO:0004618">
    <property type="term" value="F:phosphoglycerate kinase activity"/>
    <property type="evidence" value="ECO:0007669"/>
    <property type="project" value="UniProtKB-EC"/>
</dbReference>
<dbReference type="PRINTS" id="PR00477">
    <property type="entry name" value="PHGLYCKINASE"/>
</dbReference>
<evidence type="ECO:0000313" key="14">
    <source>
        <dbReference type="Proteomes" id="UP001443914"/>
    </source>
</evidence>
<dbReference type="GO" id="GO:0043531">
    <property type="term" value="F:ADP binding"/>
    <property type="evidence" value="ECO:0007669"/>
    <property type="project" value="TreeGrafter"/>
</dbReference>
<dbReference type="InterPro" id="IPR036043">
    <property type="entry name" value="Phosphoglycerate_kinase_sf"/>
</dbReference>
<evidence type="ECO:0000256" key="10">
    <source>
        <dbReference type="PIRSR" id="PIRSR000724-2"/>
    </source>
</evidence>
<proteinExistence type="inferred from homology"/>
<evidence type="ECO:0000256" key="1">
    <source>
        <dbReference type="ARBA" id="ARBA00000642"/>
    </source>
</evidence>
<protein>
    <recommendedName>
        <fullName evidence="4 11">Phosphoglycerate kinase</fullName>
        <ecNumber evidence="4 11">2.7.2.3</ecNumber>
    </recommendedName>
</protein>
<keyword evidence="7 11" id="KW-0418">Kinase</keyword>
<dbReference type="PANTHER" id="PTHR11406">
    <property type="entry name" value="PHOSPHOGLYCERATE KINASE"/>
    <property type="match status" value="1"/>
</dbReference>
<evidence type="ECO:0000313" key="13">
    <source>
        <dbReference type="EMBL" id="KAK9681701.1"/>
    </source>
</evidence>
<dbReference type="Proteomes" id="UP001443914">
    <property type="component" value="Unassembled WGS sequence"/>
</dbReference>
<dbReference type="EC" id="2.7.2.3" evidence="4 11"/>
<evidence type="ECO:0000256" key="4">
    <source>
        <dbReference type="ARBA" id="ARBA00013061"/>
    </source>
</evidence>
<evidence type="ECO:0000256" key="12">
    <source>
        <dbReference type="RuleBase" id="RU000696"/>
    </source>
</evidence>
<keyword evidence="8 10" id="KW-0067">ATP-binding</keyword>
<dbReference type="FunFam" id="3.40.50.1260:FF:000007">
    <property type="entry name" value="Phosphoglycerate kinase"/>
    <property type="match status" value="1"/>
</dbReference>
<dbReference type="InterPro" id="IPR015824">
    <property type="entry name" value="Phosphoglycerate_kinase_N"/>
</dbReference>
<evidence type="ECO:0000256" key="8">
    <source>
        <dbReference type="ARBA" id="ARBA00022840"/>
    </source>
</evidence>
<dbReference type="EMBL" id="JBDFQZ010000010">
    <property type="protein sequence ID" value="KAK9681701.1"/>
    <property type="molecule type" value="Genomic_DNA"/>
</dbReference>
<comment type="similarity">
    <text evidence="3 11">Belongs to the phosphoglycerate kinase family.</text>
</comment>
<evidence type="ECO:0000256" key="11">
    <source>
        <dbReference type="RuleBase" id="RU000532"/>
    </source>
</evidence>
<dbReference type="GO" id="GO:0005524">
    <property type="term" value="F:ATP binding"/>
    <property type="evidence" value="ECO:0007669"/>
    <property type="project" value="UniProtKB-KW"/>
</dbReference>
<dbReference type="HAMAP" id="MF_00145">
    <property type="entry name" value="Phosphoglyc_kinase"/>
    <property type="match status" value="1"/>
</dbReference>
<evidence type="ECO:0000256" key="5">
    <source>
        <dbReference type="ARBA" id="ARBA00022679"/>
    </source>
</evidence>
<name>A0AAW1HY96_SAPOF</name>
<organism evidence="13 14">
    <name type="scientific">Saponaria officinalis</name>
    <name type="common">Common soapwort</name>
    <name type="synonym">Lychnis saponaria</name>
    <dbReference type="NCBI Taxonomy" id="3572"/>
    <lineage>
        <taxon>Eukaryota</taxon>
        <taxon>Viridiplantae</taxon>
        <taxon>Streptophyta</taxon>
        <taxon>Embryophyta</taxon>
        <taxon>Tracheophyta</taxon>
        <taxon>Spermatophyta</taxon>
        <taxon>Magnoliopsida</taxon>
        <taxon>eudicotyledons</taxon>
        <taxon>Gunneridae</taxon>
        <taxon>Pentapetalae</taxon>
        <taxon>Caryophyllales</taxon>
        <taxon>Caryophyllaceae</taxon>
        <taxon>Caryophylleae</taxon>
        <taxon>Saponaria</taxon>
    </lineage>
</organism>
<feature type="binding site" evidence="10">
    <location>
        <position position="309"/>
    </location>
    <ligand>
        <name>ATP</name>
        <dbReference type="ChEBI" id="CHEBI:30616"/>
    </ligand>
</feature>
<keyword evidence="6" id="KW-0547">Nucleotide-binding</keyword>
<evidence type="ECO:0000256" key="2">
    <source>
        <dbReference type="ARBA" id="ARBA00001946"/>
    </source>
</evidence>
<comment type="cofactor">
    <cofactor evidence="2">
        <name>Mg(2+)</name>
        <dbReference type="ChEBI" id="CHEBI:18420"/>
    </cofactor>
</comment>
<keyword evidence="14" id="KW-1185">Reference proteome</keyword>
<comment type="caution">
    <text evidence="13">The sequence shown here is derived from an EMBL/GenBank/DDBJ whole genome shotgun (WGS) entry which is preliminary data.</text>
</comment>
<evidence type="ECO:0000256" key="6">
    <source>
        <dbReference type="ARBA" id="ARBA00022741"/>
    </source>
</evidence>